<gene>
    <name evidence="9" type="ORF">GLAREA_09965</name>
</gene>
<dbReference type="KEGG" id="glz:GLAREA_09965"/>
<dbReference type="InterPro" id="IPR035971">
    <property type="entry name" value="CBD_sf"/>
</dbReference>
<comment type="similarity">
    <text evidence="1 5">Belongs to the glycosyl hydrolase 26 family.</text>
</comment>
<dbReference type="PROSITE" id="PS51764">
    <property type="entry name" value="GH26"/>
    <property type="match status" value="1"/>
</dbReference>
<dbReference type="EMBL" id="KE145356">
    <property type="protein sequence ID" value="EPE34271.1"/>
    <property type="molecule type" value="Genomic_DNA"/>
</dbReference>
<evidence type="ECO:0000256" key="3">
    <source>
        <dbReference type="ARBA" id="ARBA00022801"/>
    </source>
</evidence>
<dbReference type="SUPFAM" id="SSF51445">
    <property type="entry name" value="(Trans)glycosidases"/>
    <property type="match status" value="1"/>
</dbReference>
<dbReference type="OrthoDB" id="5286354at2759"/>
<proteinExistence type="inferred from homology"/>
<keyword evidence="10" id="KW-1185">Reference proteome</keyword>
<dbReference type="Proteomes" id="UP000016922">
    <property type="component" value="Unassembled WGS sequence"/>
</dbReference>
<name>S3DQI2_GLAL2</name>
<accession>S3DQI2</accession>
<evidence type="ECO:0000256" key="4">
    <source>
        <dbReference type="ARBA" id="ARBA00023295"/>
    </source>
</evidence>
<dbReference type="PROSITE" id="PS51164">
    <property type="entry name" value="CBM1_2"/>
    <property type="match status" value="1"/>
</dbReference>
<sequence>MDYSPSRVAYGSSSTNVEQAIAWARRGGIVTFCWHWGSPTGAYNSASQPWYSNFYTAATNFDVAAAMNDPNSNNYKLIVRDIDAIAVQLKRLQAEGIPVLWRPFHEADGTWFWWGARGAEPCKKLWALLYDRLTNYHKLNNLIWVWNSVSSSWYPGNNMVDIVSTDVYASAGNHDAQTSTHNSLKSLSHLGHVWVVWGGEFIDDGKYNSRSFLQTTYNSQDVLSLDEISGWKSGNSPTTRPSTTPTEVPSGNGSPLYGQCGGQGWAGPSTCASGTCKYSNPSYSQCLP</sequence>
<keyword evidence="2" id="KW-0732">Signal</keyword>
<evidence type="ECO:0000256" key="5">
    <source>
        <dbReference type="PROSITE-ProRule" id="PRU01100"/>
    </source>
</evidence>
<comment type="caution">
    <text evidence="5">Lacks conserved residue(s) required for the propagation of feature annotation.</text>
</comment>
<dbReference type="PANTHER" id="PTHR40079">
    <property type="entry name" value="MANNAN ENDO-1,4-BETA-MANNOSIDASE E-RELATED"/>
    <property type="match status" value="1"/>
</dbReference>
<dbReference type="RefSeq" id="XP_008078206.1">
    <property type="nucleotide sequence ID" value="XM_008080015.1"/>
</dbReference>
<dbReference type="STRING" id="1116229.S3DQI2"/>
<dbReference type="GO" id="GO:0006080">
    <property type="term" value="P:substituted mannan metabolic process"/>
    <property type="evidence" value="ECO:0007669"/>
    <property type="project" value="InterPro"/>
</dbReference>
<evidence type="ECO:0000256" key="2">
    <source>
        <dbReference type="ARBA" id="ARBA00022729"/>
    </source>
</evidence>
<dbReference type="InterPro" id="IPR017853">
    <property type="entry name" value="GH"/>
</dbReference>
<dbReference type="GeneID" id="19469012"/>
<feature type="compositionally biased region" description="Low complexity" evidence="6">
    <location>
        <begin position="233"/>
        <end position="250"/>
    </location>
</feature>
<evidence type="ECO:0000313" key="9">
    <source>
        <dbReference type="EMBL" id="EPE34271.1"/>
    </source>
</evidence>
<dbReference type="Gene3D" id="3.20.20.80">
    <property type="entry name" value="Glycosidases"/>
    <property type="match status" value="1"/>
</dbReference>
<feature type="domain" description="CBM1" evidence="7">
    <location>
        <begin position="252"/>
        <end position="287"/>
    </location>
</feature>
<dbReference type="Pfam" id="PF00734">
    <property type="entry name" value="CBM_1"/>
    <property type="match status" value="1"/>
</dbReference>
<dbReference type="InterPro" id="IPR000805">
    <property type="entry name" value="Glyco_hydro_26"/>
</dbReference>
<evidence type="ECO:0000259" key="7">
    <source>
        <dbReference type="PROSITE" id="PS51164"/>
    </source>
</evidence>
<dbReference type="GO" id="GO:0016985">
    <property type="term" value="F:mannan endo-1,4-beta-mannosidase activity"/>
    <property type="evidence" value="ECO:0007669"/>
    <property type="project" value="InterPro"/>
</dbReference>
<dbReference type="PRINTS" id="PR00739">
    <property type="entry name" value="GLHYDRLASE26"/>
</dbReference>
<dbReference type="Pfam" id="PF02156">
    <property type="entry name" value="Glyco_hydro_26"/>
    <property type="match status" value="1"/>
</dbReference>
<dbReference type="GO" id="GO:0030248">
    <property type="term" value="F:cellulose binding"/>
    <property type="evidence" value="ECO:0007669"/>
    <property type="project" value="InterPro"/>
</dbReference>
<evidence type="ECO:0000256" key="6">
    <source>
        <dbReference type="SAM" id="MobiDB-lite"/>
    </source>
</evidence>
<dbReference type="InterPro" id="IPR022790">
    <property type="entry name" value="GH26_dom"/>
</dbReference>
<evidence type="ECO:0000256" key="1">
    <source>
        <dbReference type="ARBA" id="ARBA00007754"/>
    </source>
</evidence>
<evidence type="ECO:0000259" key="8">
    <source>
        <dbReference type="PROSITE" id="PS51764"/>
    </source>
</evidence>
<feature type="domain" description="GH26" evidence="8">
    <location>
        <begin position="1"/>
        <end position="248"/>
    </location>
</feature>
<dbReference type="eggNOG" id="ENOG502QT55">
    <property type="taxonomic scope" value="Eukaryota"/>
</dbReference>
<dbReference type="OMA" id="AWWLWFM"/>
<reference evidence="9 10" key="1">
    <citation type="journal article" date="2013" name="BMC Genomics">
        <title>Genomics-driven discovery of the pneumocandin biosynthetic gene cluster in the fungus Glarea lozoyensis.</title>
        <authorList>
            <person name="Chen L."/>
            <person name="Yue Q."/>
            <person name="Zhang X."/>
            <person name="Xiang M."/>
            <person name="Wang C."/>
            <person name="Li S."/>
            <person name="Che Y."/>
            <person name="Ortiz-Lopez F.J."/>
            <person name="Bills G.F."/>
            <person name="Liu X."/>
            <person name="An Z."/>
        </authorList>
    </citation>
    <scope>NUCLEOTIDE SEQUENCE [LARGE SCALE GENOMIC DNA]</scope>
    <source>
        <strain evidence="10">ATCC 20868 / MF5171</strain>
    </source>
</reference>
<keyword evidence="3" id="KW-0378">Hydrolase</keyword>
<dbReference type="AlphaFoldDB" id="S3DQI2"/>
<evidence type="ECO:0000313" key="10">
    <source>
        <dbReference type="Proteomes" id="UP000016922"/>
    </source>
</evidence>
<dbReference type="HOGENOM" id="CLU_016930_2_1_1"/>
<feature type="region of interest" description="Disordered" evidence="6">
    <location>
        <begin position="230"/>
        <end position="254"/>
    </location>
</feature>
<dbReference type="SMART" id="SM00236">
    <property type="entry name" value="fCBD"/>
    <property type="match status" value="1"/>
</dbReference>
<dbReference type="InterPro" id="IPR000254">
    <property type="entry name" value="CBD"/>
</dbReference>
<dbReference type="GO" id="GO:0005576">
    <property type="term" value="C:extracellular region"/>
    <property type="evidence" value="ECO:0007669"/>
    <property type="project" value="InterPro"/>
</dbReference>
<dbReference type="SUPFAM" id="SSF57180">
    <property type="entry name" value="Cellulose-binding domain"/>
    <property type="match status" value="1"/>
</dbReference>
<protein>
    <submittedName>
        <fullName evidence="9">(Trans)glycosidase</fullName>
    </submittedName>
</protein>
<dbReference type="PANTHER" id="PTHR40079:SF4">
    <property type="entry name" value="GH26 DOMAIN-CONTAINING PROTEIN-RELATED"/>
    <property type="match status" value="1"/>
</dbReference>
<keyword evidence="4 9" id="KW-0326">Glycosidase</keyword>
<organism evidence="9 10">
    <name type="scientific">Glarea lozoyensis (strain ATCC 20868 / MF5171)</name>
    <dbReference type="NCBI Taxonomy" id="1116229"/>
    <lineage>
        <taxon>Eukaryota</taxon>
        <taxon>Fungi</taxon>
        <taxon>Dikarya</taxon>
        <taxon>Ascomycota</taxon>
        <taxon>Pezizomycotina</taxon>
        <taxon>Leotiomycetes</taxon>
        <taxon>Helotiales</taxon>
        <taxon>Helotiaceae</taxon>
        <taxon>Glarea</taxon>
    </lineage>
</organism>